<accession>A0AAE0GTS6</accession>
<comment type="caution">
    <text evidence="2">The sequence shown here is derived from an EMBL/GenBank/DDBJ whole genome shotgun (WGS) entry which is preliminary data.</text>
</comment>
<evidence type="ECO:0000313" key="2">
    <source>
        <dbReference type="EMBL" id="KAK3284189.1"/>
    </source>
</evidence>
<evidence type="ECO:0000313" key="3">
    <source>
        <dbReference type="Proteomes" id="UP001190700"/>
    </source>
</evidence>
<feature type="compositionally biased region" description="Basic and acidic residues" evidence="1">
    <location>
        <begin position="86"/>
        <end position="95"/>
    </location>
</feature>
<dbReference type="EMBL" id="LGRX02002460">
    <property type="protein sequence ID" value="KAK3284189.1"/>
    <property type="molecule type" value="Genomic_DNA"/>
</dbReference>
<keyword evidence="3" id="KW-1185">Reference proteome</keyword>
<dbReference type="AlphaFoldDB" id="A0AAE0GTS6"/>
<evidence type="ECO:0000256" key="1">
    <source>
        <dbReference type="SAM" id="MobiDB-lite"/>
    </source>
</evidence>
<proteinExistence type="predicted"/>
<feature type="region of interest" description="Disordered" evidence="1">
    <location>
        <begin position="64"/>
        <end position="102"/>
    </location>
</feature>
<reference evidence="2 3" key="1">
    <citation type="journal article" date="2015" name="Genome Biol. Evol.">
        <title>Comparative Genomics of a Bacterivorous Green Alga Reveals Evolutionary Causalities and Consequences of Phago-Mixotrophic Mode of Nutrition.</title>
        <authorList>
            <person name="Burns J.A."/>
            <person name="Paasch A."/>
            <person name="Narechania A."/>
            <person name="Kim E."/>
        </authorList>
    </citation>
    <scope>NUCLEOTIDE SEQUENCE [LARGE SCALE GENOMIC DNA]</scope>
    <source>
        <strain evidence="2 3">PLY_AMNH</strain>
    </source>
</reference>
<gene>
    <name evidence="2" type="ORF">CYMTET_8146</name>
</gene>
<protein>
    <submittedName>
        <fullName evidence="2">Uncharacterized protein</fullName>
    </submittedName>
</protein>
<dbReference type="Proteomes" id="UP001190700">
    <property type="component" value="Unassembled WGS sequence"/>
</dbReference>
<organism evidence="2 3">
    <name type="scientific">Cymbomonas tetramitiformis</name>
    <dbReference type="NCBI Taxonomy" id="36881"/>
    <lineage>
        <taxon>Eukaryota</taxon>
        <taxon>Viridiplantae</taxon>
        <taxon>Chlorophyta</taxon>
        <taxon>Pyramimonadophyceae</taxon>
        <taxon>Pyramimonadales</taxon>
        <taxon>Pyramimonadaceae</taxon>
        <taxon>Cymbomonas</taxon>
    </lineage>
</organism>
<name>A0AAE0GTS6_9CHLO</name>
<sequence length="102" mass="11094">MADAAAKEAAEDQEGTFTIDPWVNKTMVYALAANARDGDSLRSLVGNGAVERYVAVRIAANAAQHPATSKWMQPQPDLWEELGPDESMRTHDPRTPLEGGEE</sequence>